<evidence type="ECO:0000313" key="5">
    <source>
        <dbReference type="EMBL" id="KAF2433147.1"/>
    </source>
</evidence>
<dbReference type="SMART" id="SM00855">
    <property type="entry name" value="PGAM"/>
    <property type="match status" value="1"/>
</dbReference>
<dbReference type="AlphaFoldDB" id="A0A9P4U1P9"/>
<dbReference type="EMBL" id="MU007022">
    <property type="protein sequence ID" value="KAF2433147.1"/>
    <property type="molecule type" value="Genomic_DNA"/>
</dbReference>
<dbReference type="InterPro" id="IPR029033">
    <property type="entry name" value="His_PPase_superfam"/>
</dbReference>
<dbReference type="InterPro" id="IPR001345">
    <property type="entry name" value="PG/BPGM_mutase_AS"/>
</dbReference>
<evidence type="ECO:0000256" key="4">
    <source>
        <dbReference type="SAM" id="MobiDB-lite"/>
    </source>
</evidence>
<dbReference type="Proteomes" id="UP000800235">
    <property type="component" value="Unassembled WGS sequence"/>
</dbReference>
<dbReference type="Pfam" id="PF00300">
    <property type="entry name" value="His_Phos_1"/>
    <property type="match status" value="1"/>
</dbReference>
<dbReference type="Gene3D" id="3.40.50.1240">
    <property type="entry name" value="Phosphoglycerate mutase-like"/>
    <property type="match status" value="1"/>
</dbReference>
<keyword evidence="1" id="KW-0378">Hydrolase</keyword>
<evidence type="ECO:0000256" key="3">
    <source>
        <dbReference type="PIRSR" id="PIRSR613078-2"/>
    </source>
</evidence>
<proteinExistence type="predicted"/>
<dbReference type="PANTHER" id="PTHR46517:SF1">
    <property type="entry name" value="FRUCTOSE-2,6-BISPHOSPHATASE TIGAR"/>
    <property type="match status" value="1"/>
</dbReference>
<accession>A0A9P4U1P9</accession>
<name>A0A9P4U1P9_9PEZI</name>
<dbReference type="GO" id="GO:0004331">
    <property type="term" value="F:fructose-2,6-bisphosphate 2-phosphatase activity"/>
    <property type="evidence" value="ECO:0007669"/>
    <property type="project" value="TreeGrafter"/>
</dbReference>
<dbReference type="PANTHER" id="PTHR46517">
    <property type="entry name" value="FRUCTOSE-2,6-BISPHOSPHATASE TIGAR"/>
    <property type="match status" value="1"/>
</dbReference>
<feature type="binding site" evidence="3">
    <location>
        <begin position="7"/>
        <end position="14"/>
    </location>
    <ligand>
        <name>substrate</name>
    </ligand>
</feature>
<dbReference type="GO" id="GO:0005829">
    <property type="term" value="C:cytosol"/>
    <property type="evidence" value="ECO:0007669"/>
    <property type="project" value="TreeGrafter"/>
</dbReference>
<organism evidence="5 6">
    <name type="scientific">Tothia fuscella</name>
    <dbReference type="NCBI Taxonomy" id="1048955"/>
    <lineage>
        <taxon>Eukaryota</taxon>
        <taxon>Fungi</taxon>
        <taxon>Dikarya</taxon>
        <taxon>Ascomycota</taxon>
        <taxon>Pezizomycotina</taxon>
        <taxon>Dothideomycetes</taxon>
        <taxon>Pleosporomycetidae</taxon>
        <taxon>Venturiales</taxon>
        <taxon>Cylindrosympodiaceae</taxon>
        <taxon>Tothia</taxon>
    </lineage>
</organism>
<dbReference type="InterPro" id="IPR051695">
    <property type="entry name" value="Phosphoglycerate_Mutase"/>
</dbReference>
<dbReference type="GO" id="GO:0045820">
    <property type="term" value="P:negative regulation of glycolytic process"/>
    <property type="evidence" value="ECO:0007669"/>
    <property type="project" value="TreeGrafter"/>
</dbReference>
<keyword evidence="6" id="KW-1185">Reference proteome</keyword>
<reference evidence="5" key="1">
    <citation type="journal article" date="2020" name="Stud. Mycol.">
        <title>101 Dothideomycetes genomes: a test case for predicting lifestyles and emergence of pathogens.</title>
        <authorList>
            <person name="Haridas S."/>
            <person name="Albert R."/>
            <person name="Binder M."/>
            <person name="Bloem J."/>
            <person name="Labutti K."/>
            <person name="Salamov A."/>
            <person name="Andreopoulos B."/>
            <person name="Baker S."/>
            <person name="Barry K."/>
            <person name="Bills G."/>
            <person name="Bluhm B."/>
            <person name="Cannon C."/>
            <person name="Castanera R."/>
            <person name="Culley D."/>
            <person name="Daum C."/>
            <person name="Ezra D."/>
            <person name="Gonzalez J."/>
            <person name="Henrissat B."/>
            <person name="Kuo A."/>
            <person name="Liang C."/>
            <person name="Lipzen A."/>
            <person name="Lutzoni F."/>
            <person name="Magnuson J."/>
            <person name="Mondo S."/>
            <person name="Nolan M."/>
            <person name="Ohm R."/>
            <person name="Pangilinan J."/>
            <person name="Park H.-J."/>
            <person name="Ramirez L."/>
            <person name="Alfaro M."/>
            <person name="Sun H."/>
            <person name="Tritt A."/>
            <person name="Yoshinaga Y."/>
            <person name="Zwiers L.-H."/>
            <person name="Turgeon B."/>
            <person name="Goodwin S."/>
            <person name="Spatafora J."/>
            <person name="Crous P."/>
            <person name="Grigoriev I."/>
        </authorList>
    </citation>
    <scope>NUCLEOTIDE SEQUENCE</scope>
    <source>
        <strain evidence="5">CBS 130266</strain>
    </source>
</reference>
<dbReference type="PROSITE" id="PS00175">
    <property type="entry name" value="PG_MUTASE"/>
    <property type="match status" value="1"/>
</dbReference>
<dbReference type="OrthoDB" id="354304at2759"/>
<sequence length="339" mass="36912">MRLFLIRHGETVDNVAQIYAGSRDSELTNHGFQQATRLGQHLHVTGVELTHVFSSHLKRAVKTAELVRDPQIFASAGTKRKRELEVKQVPLLVEQDFGSLEGVSYVPRPLGSNRTGKSSHRELHIGDPGFVDQESKESMIARANAFIDEHFVALLEQSEEMCNVAIVSHGIFLGVLWRTLLGRLPEKSVTYHPELLATHGNLDLARLGGGSNTGYLELELCRRSPSQVFPAVPSLVSLVDSPLPIESGSSSTAVGVDVVETGAPTTDEPPVSLVSSVTETPQPDPAPPKPFATWTTTIHGVNSKKHLVGLKRTGGGVGSSRHDTKQKSIDTFFKRRKAE</sequence>
<feature type="active site" description="Tele-phosphohistidine intermediate" evidence="2">
    <location>
        <position position="8"/>
    </location>
</feature>
<dbReference type="CDD" id="cd07067">
    <property type="entry name" value="HP_PGM_like"/>
    <property type="match status" value="1"/>
</dbReference>
<dbReference type="InterPro" id="IPR013078">
    <property type="entry name" value="His_Pase_superF_clade-1"/>
</dbReference>
<comment type="caution">
    <text evidence="5">The sequence shown here is derived from an EMBL/GenBank/DDBJ whole genome shotgun (WGS) entry which is preliminary data.</text>
</comment>
<evidence type="ECO:0000256" key="1">
    <source>
        <dbReference type="ARBA" id="ARBA00022801"/>
    </source>
</evidence>
<evidence type="ECO:0000256" key="2">
    <source>
        <dbReference type="PIRSR" id="PIRSR613078-1"/>
    </source>
</evidence>
<protein>
    <submittedName>
        <fullName evidence="5">Phosphoglycerate mutase-like protein</fullName>
    </submittedName>
</protein>
<feature type="region of interest" description="Disordered" evidence="4">
    <location>
        <begin position="261"/>
        <end position="292"/>
    </location>
</feature>
<feature type="region of interest" description="Disordered" evidence="4">
    <location>
        <begin position="305"/>
        <end position="339"/>
    </location>
</feature>
<evidence type="ECO:0000313" key="6">
    <source>
        <dbReference type="Proteomes" id="UP000800235"/>
    </source>
</evidence>
<feature type="binding site" evidence="3">
    <location>
        <position position="59"/>
    </location>
    <ligand>
        <name>substrate</name>
    </ligand>
</feature>
<dbReference type="GO" id="GO:0043456">
    <property type="term" value="P:regulation of pentose-phosphate shunt"/>
    <property type="evidence" value="ECO:0007669"/>
    <property type="project" value="TreeGrafter"/>
</dbReference>
<dbReference type="SUPFAM" id="SSF53254">
    <property type="entry name" value="Phosphoglycerate mutase-like"/>
    <property type="match status" value="1"/>
</dbReference>
<feature type="active site" description="Proton donor/acceptor" evidence="2">
    <location>
        <position position="94"/>
    </location>
</feature>
<gene>
    <name evidence="5" type="ORF">EJ08DRAFT_669045</name>
</gene>